<evidence type="ECO:0000256" key="2">
    <source>
        <dbReference type="SAM" id="MobiDB-lite"/>
    </source>
</evidence>
<sequence>MSATEPLPRTPGMYDVAGNDPESRLVDRRGMSGEDLTEIGALMAALGALREAEDRLSEASLKYMQLGRTDMRALHFLIVTENQGGIATPGSIATHLGITTPSTTKLLDRLERGGHISRAIHPQDRRAFAISITPETREAAIRTVGAQHAKRFHAAARLTSEERAAVTRFLTDMTREIDIADLDWAHEEPGATD</sequence>
<dbReference type="InterPro" id="IPR000835">
    <property type="entry name" value="HTH_MarR-typ"/>
</dbReference>
<dbReference type="SMART" id="SM00347">
    <property type="entry name" value="HTH_MARR"/>
    <property type="match status" value="1"/>
</dbReference>
<name>A0ABS1SNH1_9MICO</name>
<dbReference type="EMBL" id="QYAD01000002">
    <property type="protein sequence ID" value="MBL3689722.1"/>
    <property type="molecule type" value="Genomic_DNA"/>
</dbReference>
<dbReference type="Gene3D" id="1.10.10.10">
    <property type="entry name" value="Winged helix-like DNA-binding domain superfamily/Winged helix DNA-binding domain"/>
    <property type="match status" value="1"/>
</dbReference>
<dbReference type="InterPro" id="IPR039422">
    <property type="entry name" value="MarR/SlyA-like"/>
</dbReference>
<dbReference type="Proteomes" id="UP001646141">
    <property type="component" value="Unassembled WGS sequence"/>
</dbReference>
<dbReference type="InterPro" id="IPR036388">
    <property type="entry name" value="WH-like_DNA-bd_sf"/>
</dbReference>
<evidence type="ECO:0000313" key="5">
    <source>
        <dbReference type="Proteomes" id="UP001646141"/>
    </source>
</evidence>
<gene>
    <name evidence="4" type="ORF">D3226_07080</name>
</gene>
<organism evidence="4 5">
    <name type="scientific">Leucobacter chromiireducens subsp. chromiireducens</name>
    <dbReference type="NCBI Taxonomy" id="660067"/>
    <lineage>
        <taxon>Bacteria</taxon>
        <taxon>Bacillati</taxon>
        <taxon>Actinomycetota</taxon>
        <taxon>Actinomycetes</taxon>
        <taxon>Micrococcales</taxon>
        <taxon>Microbacteriaceae</taxon>
        <taxon>Leucobacter</taxon>
    </lineage>
</organism>
<dbReference type="PRINTS" id="PR00598">
    <property type="entry name" value="HTHMARR"/>
</dbReference>
<evidence type="ECO:0000259" key="3">
    <source>
        <dbReference type="PROSITE" id="PS50995"/>
    </source>
</evidence>
<dbReference type="PANTHER" id="PTHR33164:SF43">
    <property type="entry name" value="HTH-TYPE TRANSCRIPTIONAL REPRESSOR YETL"/>
    <property type="match status" value="1"/>
</dbReference>
<keyword evidence="1" id="KW-0175">Coiled coil</keyword>
<evidence type="ECO:0000313" key="4">
    <source>
        <dbReference type="EMBL" id="MBL3689722.1"/>
    </source>
</evidence>
<reference evidence="4 5" key="1">
    <citation type="submission" date="2018-09" db="EMBL/GenBank/DDBJ databases">
        <title>Comparative genomics of Leucobacter spp.</title>
        <authorList>
            <person name="Reis A.C."/>
            <person name="Kolvenbach B.A."/>
            <person name="Corvini P.F.X."/>
            <person name="Nunes O.C."/>
        </authorList>
    </citation>
    <scope>NUCLEOTIDE SEQUENCE [LARGE SCALE GENOMIC DNA]</scope>
    <source>
        <strain evidence="4 5">L-1</strain>
    </source>
</reference>
<dbReference type="SUPFAM" id="SSF46785">
    <property type="entry name" value="Winged helix' DNA-binding domain"/>
    <property type="match status" value="1"/>
</dbReference>
<protein>
    <submittedName>
        <fullName evidence="4">MarR family transcriptional regulator</fullName>
    </submittedName>
</protein>
<dbReference type="Pfam" id="PF12802">
    <property type="entry name" value="MarR_2"/>
    <property type="match status" value="1"/>
</dbReference>
<accession>A0ABS1SNH1</accession>
<dbReference type="InterPro" id="IPR036390">
    <property type="entry name" value="WH_DNA-bd_sf"/>
</dbReference>
<proteinExistence type="predicted"/>
<feature type="domain" description="HTH marR-type" evidence="3">
    <location>
        <begin position="39"/>
        <end position="175"/>
    </location>
</feature>
<feature type="region of interest" description="Disordered" evidence="2">
    <location>
        <begin position="1"/>
        <end position="22"/>
    </location>
</feature>
<dbReference type="PANTHER" id="PTHR33164">
    <property type="entry name" value="TRANSCRIPTIONAL REGULATOR, MARR FAMILY"/>
    <property type="match status" value="1"/>
</dbReference>
<feature type="coiled-coil region" evidence="1">
    <location>
        <begin position="42"/>
        <end position="69"/>
    </location>
</feature>
<dbReference type="RefSeq" id="WP_202381736.1">
    <property type="nucleotide sequence ID" value="NZ_BAAAMA010000002.1"/>
</dbReference>
<comment type="caution">
    <text evidence="4">The sequence shown here is derived from an EMBL/GenBank/DDBJ whole genome shotgun (WGS) entry which is preliminary data.</text>
</comment>
<keyword evidence="5" id="KW-1185">Reference proteome</keyword>
<dbReference type="PROSITE" id="PS50995">
    <property type="entry name" value="HTH_MARR_2"/>
    <property type="match status" value="1"/>
</dbReference>
<evidence type="ECO:0000256" key="1">
    <source>
        <dbReference type="SAM" id="Coils"/>
    </source>
</evidence>